<dbReference type="GO" id="GO:0005509">
    <property type="term" value="F:calcium ion binding"/>
    <property type="evidence" value="ECO:0007669"/>
    <property type="project" value="InterPro"/>
</dbReference>
<feature type="domain" description="EGF-like" evidence="11">
    <location>
        <begin position="66"/>
        <end position="101"/>
    </location>
</feature>
<evidence type="ECO:0000256" key="3">
    <source>
        <dbReference type="ARBA" id="ARBA00022679"/>
    </source>
</evidence>
<dbReference type="FunFam" id="2.10.25.10:FF:000038">
    <property type="entry name" value="Fibrillin 2"/>
    <property type="match status" value="1"/>
</dbReference>
<dbReference type="InterPro" id="IPR018097">
    <property type="entry name" value="EGF_Ca-bd_CS"/>
</dbReference>
<evidence type="ECO:0000313" key="13">
    <source>
        <dbReference type="Proteomes" id="UP000594261"/>
    </source>
</evidence>
<dbReference type="SMART" id="SM00179">
    <property type="entry name" value="EGF_CA"/>
    <property type="match status" value="1"/>
</dbReference>
<keyword evidence="10" id="KW-0812">Transmembrane</keyword>
<evidence type="ECO:0000259" key="11">
    <source>
        <dbReference type="PROSITE" id="PS50026"/>
    </source>
</evidence>
<keyword evidence="8 9" id="KW-1015">Disulfide bond</keyword>
<keyword evidence="1" id="KW-0723">Serine/threonine-protein kinase</keyword>
<feature type="disulfide bond" evidence="9">
    <location>
        <begin position="70"/>
        <end position="80"/>
    </location>
</feature>
<dbReference type="PANTHER" id="PTHR27005">
    <property type="entry name" value="WALL-ASSOCIATED RECEPTOR KINASE-LIKE 21"/>
    <property type="match status" value="1"/>
</dbReference>
<dbReference type="SMART" id="SM00181">
    <property type="entry name" value="EGF"/>
    <property type="match status" value="1"/>
</dbReference>
<dbReference type="GO" id="GO:0005524">
    <property type="term" value="F:ATP binding"/>
    <property type="evidence" value="ECO:0007669"/>
    <property type="project" value="UniProtKB-KW"/>
</dbReference>
<dbReference type="CDD" id="cd00054">
    <property type="entry name" value="EGF_CA"/>
    <property type="match status" value="1"/>
</dbReference>
<reference evidence="12 13" key="1">
    <citation type="journal article" date="2016" name="G3 (Bethesda)">
        <title>First Draft Assembly and Annotation of the Genome of a California Endemic Oak Quercus lobata Nee (Fagaceae).</title>
        <authorList>
            <person name="Sork V.L."/>
            <person name="Fitz-Gibbon S.T."/>
            <person name="Puiu D."/>
            <person name="Crepeau M."/>
            <person name="Gugger P.F."/>
            <person name="Sherman R."/>
            <person name="Stevens K."/>
            <person name="Langley C.H."/>
            <person name="Pellegrini M."/>
            <person name="Salzberg S.L."/>
        </authorList>
    </citation>
    <scope>NUCLEOTIDE SEQUENCE [LARGE SCALE GENOMIC DNA]</scope>
    <source>
        <strain evidence="12 13">cv. SW786</strain>
    </source>
</reference>
<dbReference type="InterPro" id="IPR001881">
    <property type="entry name" value="EGF-like_Ca-bd_dom"/>
</dbReference>
<dbReference type="PANTHER" id="PTHR27005:SF283">
    <property type="entry name" value="OS02G0633066 PROTEIN"/>
    <property type="match status" value="1"/>
</dbReference>
<dbReference type="GO" id="GO:0004674">
    <property type="term" value="F:protein serine/threonine kinase activity"/>
    <property type="evidence" value="ECO:0007669"/>
    <property type="project" value="UniProtKB-KW"/>
</dbReference>
<keyword evidence="3" id="KW-0808">Transferase</keyword>
<sequence length="216" mass="23775">MLVRQSIVSVTILTMARDISANAPKAFKEIHSFFMVAKVKGGLNYPLVVEWELETWKTGCMPDSRDINECLSLNPCKKICQNFLGGFKCACPKGFEGDGMKNRTGCTVSQSRTKTIRLALSICVGLLVLLVGGSLAFWGLKKRKFIKLKQKFFERNGGLLLGSVKNAKTFTAEDLKKATNDYHPTRVIGQGGFGVVYKDSRQQPVAACCLHCLMAA</sequence>
<dbReference type="GO" id="GO:0007166">
    <property type="term" value="P:cell surface receptor signaling pathway"/>
    <property type="evidence" value="ECO:0007669"/>
    <property type="project" value="InterPro"/>
</dbReference>
<comment type="caution">
    <text evidence="9">Lacks conserved residue(s) required for the propagation of feature annotation.</text>
</comment>
<dbReference type="InterPro" id="IPR000742">
    <property type="entry name" value="EGF"/>
</dbReference>
<keyword evidence="2 9" id="KW-0245">EGF-like domain</keyword>
<evidence type="ECO:0000256" key="8">
    <source>
        <dbReference type="ARBA" id="ARBA00023157"/>
    </source>
</evidence>
<evidence type="ECO:0000256" key="2">
    <source>
        <dbReference type="ARBA" id="ARBA00022536"/>
    </source>
</evidence>
<dbReference type="EMBL" id="LRBV02000010">
    <property type="status" value="NOT_ANNOTATED_CDS"/>
    <property type="molecule type" value="Genomic_DNA"/>
</dbReference>
<dbReference type="Gene3D" id="2.10.25.10">
    <property type="entry name" value="Laminin"/>
    <property type="match status" value="1"/>
</dbReference>
<keyword evidence="7" id="KW-0067">ATP-binding</keyword>
<keyword evidence="6" id="KW-0547">Nucleotide-binding</keyword>
<evidence type="ECO:0000256" key="9">
    <source>
        <dbReference type="PROSITE-ProRule" id="PRU00076"/>
    </source>
</evidence>
<accession>A0A7N2MPA0</accession>
<proteinExistence type="predicted"/>
<dbReference type="InterPro" id="IPR049883">
    <property type="entry name" value="NOTCH1_EGF-like"/>
</dbReference>
<dbReference type="InterPro" id="IPR045274">
    <property type="entry name" value="WAK-like"/>
</dbReference>
<dbReference type="Proteomes" id="UP000594261">
    <property type="component" value="Chromosome 10"/>
</dbReference>
<evidence type="ECO:0000256" key="4">
    <source>
        <dbReference type="ARBA" id="ARBA00022729"/>
    </source>
</evidence>
<feature type="transmembrane region" description="Helical" evidence="10">
    <location>
        <begin position="118"/>
        <end position="140"/>
    </location>
</feature>
<dbReference type="InterPro" id="IPR000152">
    <property type="entry name" value="EGF-type_Asp/Asn_hydroxyl_site"/>
</dbReference>
<dbReference type="InParanoid" id="A0A7N2MPA0"/>
<keyword evidence="10" id="KW-1133">Transmembrane helix</keyword>
<dbReference type="PROSITE" id="PS50026">
    <property type="entry name" value="EGF_3"/>
    <property type="match status" value="1"/>
</dbReference>
<dbReference type="Gramene" id="QL10p008456:mrna">
    <property type="protein sequence ID" value="QL10p008456:mrna"/>
    <property type="gene ID" value="QL10p008456"/>
</dbReference>
<dbReference type="PROSITE" id="PS00010">
    <property type="entry name" value="ASX_HYDROXYL"/>
    <property type="match status" value="1"/>
</dbReference>
<dbReference type="Gene3D" id="3.30.200.20">
    <property type="entry name" value="Phosphorylase Kinase, domain 1"/>
    <property type="match status" value="1"/>
</dbReference>
<dbReference type="AlphaFoldDB" id="A0A7N2MPA0"/>
<keyword evidence="5" id="KW-0677">Repeat</keyword>
<evidence type="ECO:0000256" key="5">
    <source>
        <dbReference type="ARBA" id="ARBA00022737"/>
    </source>
</evidence>
<evidence type="ECO:0000256" key="10">
    <source>
        <dbReference type="SAM" id="Phobius"/>
    </source>
</evidence>
<keyword evidence="10" id="KW-0472">Membrane</keyword>
<protein>
    <recommendedName>
        <fullName evidence="11">EGF-like domain-containing protein</fullName>
    </recommendedName>
</protein>
<evidence type="ECO:0000256" key="7">
    <source>
        <dbReference type="ARBA" id="ARBA00022840"/>
    </source>
</evidence>
<dbReference type="SUPFAM" id="SSF57196">
    <property type="entry name" value="EGF/Laminin"/>
    <property type="match status" value="1"/>
</dbReference>
<reference evidence="12" key="2">
    <citation type="submission" date="2021-01" db="UniProtKB">
        <authorList>
            <consortium name="EnsemblPlants"/>
        </authorList>
    </citation>
    <scope>IDENTIFICATION</scope>
</reference>
<dbReference type="EnsemblPlants" id="QL10p008456:mrna">
    <property type="protein sequence ID" value="QL10p008456:mrna"/>
    <property type="gene ID" value="QL10p008456"/>
</dbReference>
<dbReference type="OMA" id="ERACKNY"/>
<dbReference type="SUPFAM" id="SSF56112">
    <property type="entry name" value="Protein kinase-like (PK-like)"/>
    <property type="match status" value="1"/>
</dbReference>
<dbReference type="Pfam" id="PF07645">
    <property type="entry name" value="EGF_CA"/>
    <property type="match status" value="1"/>
</dbReference>
<evidence type="ECO:0000256" key="1">
    <source>
        <dbReference type="ARBA" id="ARBA00022527"/>
    </source>
</evidence>
<dbReference type="InterPro" id="IPR011009">
    <property type="entry name" value="Kinase-like_dom_sf"/>
</dbReference>
<dbReference type="GO" id="GO:0005886">
    <property type="term" value="C:plasma membrane"/>
    <property type="evidence" value="ECO:0007669"/>
    <property type="project" value="TreeGrafter"/>
</dbReference>
<evidence type="ECO:0000313" key="12">
    <source>
        <dbReference type="EnsemblPlants" id="QL10p008456:mrna"/>
    </source>
</evidence>
<organism evidence="12 13">
    <name type="scientific">Quercus lobata</name>
    <name type="common">Valley oak</name>
    <dbReference type="NCBI Taxonomy" id="97700"/>
    <lineage>
        <taxon>Eukaryota</taxon>
        <taxon>Viridiplantae</taxon>
        <taxon>Streptophyta</taxon>
        <taxon>Embryophyta</taxon>
        <taxon>Tracheophyta</taxon>
        <taxon>Spermatophyta</taxon>
        <taxon>Magnoliopsida</taxon>
        <taxon>eudicotyledons</taxon>
        <taxon>Gunneridae</taxon>
        <taxon>Pentapetalae</taxon>
        <taxon>rosids</taxon>
        <taxon>fabids</taxon>
        <taxon>Fagales</taxon>
        <taxon>Fagaceae</taxon>
        <taxon>Quercus</taxon>
    </lineage>
</organism>
<keyword evidence="1" id="KW-0418">Kinase</keyword>
<name>A0A7N2MPA0_QUELO</name>
<keyword evidence="13" id="KW-1185">Reference proteome</keyword>
<evidence type="ECO:0000256" key="6">
    <source>
        <dbReference type="ARBA" id="ARBA00022741"/>
    </source>
</evidence>
<dbReference type="PROSITE" id="PS01187">
    <property type="entry name" value="EGF_CA"/>
    <property type="match status" value="1"/>
</dbReference>
<keyword evidence="4" id="KW-0732">Signal</keyword>